<keyword evidence="3" id="KW-1185">Reference proteome</keyword>
<gene>
    <name evidence="1" type="ORF">T05_12009</name>
    <name evidence="2" type="ORF">T05_373</name>
</gene>
<sequence length="84" mass="9097">MVHCRHQPDAFHSLLDVAHKSKLSIEANNDEPTSLPLASVNSDGTSVLFLHNVPKTVDFLAKTSSSAFCYHAAMNICAATLEET</sequence>
<dbReference type="OrthoDB" id="5926159at2759"/>
<dbReference type="AlphaFoldDB" id="A0A0V0T713"/>
<reference evidence="1 3" key="1">
    <citation type="submission" date="2015-01" db="EMBL/GenBank/DDBJ databases">
        <title>Evolution of Trichinella species and genotypes.</title>
        <authorList>
            <person name="Korhonen P.K."/>
            <person name="Edoardo P."/>
            <person name="Giuseppe L.R."/>
            <person name="Gasser R.B."/>
        </authorList>
    </citation>
    <scope>NUCLEOTIDE SEQUENCE [LARGE SCALE GENOMIC DNA]</scope>
    <source>
        <strain evidence="1">ISS417</strain>
    </source>
</reference>
<evidence type="ECO:0000313" key="2">
    <source>
        <dbReference type="EMBL" id="KRX44829.1"/>
    </source>
</evidence>
<evidence type="ECO:0000313" key="3">
    <source>
        <dbReference type="Proteomes" id="UP000055048"/>
    </source>
</evidence>
<evidence type="ECO:0000313" key="1">
    <source>
        <dbReference type="EMBL" id="KRX34845.1"/>
    </source>
</evidence>
<name>A0A0V0T713_9BILA</name>
<accession>A0A0V0T713</accession>
<dbReference type="EMBL" id="JYDJ01000507">
    <property type="protein sequence ID" value="KRX34845.1"/>
    <property type="molecule type" value="Genomic_DNA"/>
</dbReference>
<protein>
    <submittedName>
        <fullName evidence="1">Uncharacterized protein</fullName>
    </submittedName>
</protein>
<proteinExistence type="predicted"/>
<organism evidence="1 3">
    <name type="scientific">Trichinella murrelli</name>
    <dbReference type="NCBI Taxonomy" id="144512"/>
    <lineage>
        <taxon>Eukaryota</taxon>
        <taxon>Metazoa</taxon>
        <taxon>Ecdysozoa</taxon>
        <taxon>Nematoda</taxon>
        <taxon>Enoplea</taxon>
        <taxon>Dorylaimia</taxon>
        <taxon>Trichinellida</taxon>
        <taxon>Trichinellidae</taxon>
        <taxon>Trichinella</taxon>
    </lineage>
</organism>
<comment type="caution">
    <text evidence="1">The sequence shown here is derived from an EMBL/GenBank/DDBJ whole genome shotgun (WGS) entry which is preliminary data.</text>
</comment>
<dbReference type="EMBL" id="JYDJ01000088">
    <property type="protein sequence ID" value="KRX44829.1"/>
    <property type="molecule type" value="Genomic_DNA"/>
</dbReference>
<dbReference type="Proteomes" id="UP000055048">
    <property type="component" value="Unassembled WGS sequence"/>
</dbReference>